<dbReference type="InterPro" id="IPR036388">
    <property type="entry name" value="WH-like_DNA-bd_sf"/>
</dbReference>
<protein>
    <submittedName>
        <fullName evidence="5">DNA-binding CsgD family transcriptional regulator</fullName>
    </submittedName>
</protein>
<dbReference type="PANTHER" id="PTHR44688:SF16">
    <property type="entry name" value="DNA-BINDING TRANSCRIPTIONAL ACTIVATOR DEVR_DOSR"/>
    <property type="match status" value="1"/>
</dbReference>
<keyword evidence="3" id="KW-0804">Transcription</keyword>
<dbReference type="InterPro" id="IPR000792">
    <property type="entry name" value="Tscrpt_reg_LuxR_C"/>
</dbReference>
<dbReference type="EMBL" id="SHKK01000001">
    <property type="protein sequence ID" value="RZT79221.1"/>
    <property type="molecule type" value="Genomic_DNA"/>
</dbReference>
<dbReference type="GO" id="GO:0006355">
    <property type="term" value="P:regulation of DNA-templated transcription"/>
    <property type="evidence" value="ECO:0007669"/>
    <property type="project" value="InterPro"/>
</dbReference>
<evidence type="ECO:0000259" key="4">
    <source>
        <dbReference type="PROSITE" id="PS50043"/>
    </source>
</evidence>
<dbReference type="CDD" id="cd06170">
    <property type="entry name" value="LuxR_C_like"/>
    <property type="match status" value="1"/>
</dbReference>
<organism evidence="5 6">
    <name type="scientific">Micromonospora violae</name>
    <dbReference type="NCBI Taxonomy" id="1278207"/>
    <lineage>
        <taxon>Bacteria</taxon>
        <taxon>Bacillati</taxon>
        <taxon>Actinomycetota</taxon>
        <taxon>Actinomycetes</taxon>
        <taxon>Micromonosporales</taxon>
        <taxon>Micromonosporaceae</taxon>
        <taxon>Micromonospora</taxon>
    </lineage>
</organism>
<gene>
    <name evidence="5" type="ORF">EV382_2419</name>
</gene>
<dbReference type="PANTHER" id="PTHR44688">
    <property type="entry name" value="DNA-BINDING TRANSCRIPTIONAL ACTIVATOR DEVR_DOSR"/>
    <property type="match status" value="1"/>
</dbReference>
<dbReference type="SMART" id="SM00421">
    <property type="entry name" value="HTH_LUXR"/>
    <property type="match status" value="1"/>
</dbReference>
<name>A0A4Q7UG94_9ACTN</name>
<evidence type="ECO:0000256" key="1">
    <source>
        <dbReference type="ARBA" id="ARBA00023015"/>
    </source>
</evidence>
<keyword evidence="2 5" id="KW-0238">DNA-binding</keyword>
<dbReference type="Proteomes" id="UP000293781">
    <property type="component" value="Unassembled WGS sequence"/>
</dbReference>
<evidence type="ECO:0000313" key="6">
    <source>
        <dbReference type="Proteomes" id="UP000293781"/>
    </source>
</evidence>
<accession>A0A4Q7UG94</accession>
<dbReference type="PRINTS" id="PR00038">
    <property type="entry name" value="HTHLUXR"/>
</dbReference>
<dbReference type="GO" id="GO:0003677">
    <property type="term" value="F:DNA binding"/>
    <property type="evidence" value="ECO:0007669"/>
    <property type="project" value="UniProtKB-KW"/>
</dbReference>
<evidence type="ECO:0000256" key="2">
    <source>
        <dbReference type="ARBA" id="ARBA00023125"/>
    </source>
</evidence>
<dbReference type="PROSITE" id="PS50043">
    <property type="entry name" value="HTH_LUXR_2"/>
    <property type="match status" value="1"/>
</dbReference>
<feature type="domain" description="HTH luxR-type" evidence="4">
    <location>
        <begin position="457"/>
        <end position="522"/>
    </location>
</feature>
<keyword evidence="1" id="KW-0805">Transcription regulation</keyword>
<dbReference type="Gene3D" id="1.10.10.10">
    <property type="entry name" value="Winged helix-like DNA-binding domain superfamily/Winged helix DNA-binding domain"/>
    <property type="match status" value="1"/>
</dbReference>
<dbReference type="SUPFAM" id="SSF46894">
    <property type="entry name" value="C-terminal effector domain of the bipartite response regulators"/>
    <property type="match status" value="1"/>
</dbReference>
<proteinExistence type="predicted"/>
<comment type="caution">
    <text evidence="5">The sequence shown here is derived from an EMBL/GenBank/DDBJ whole genome shotgun (WGS) entry which is preliminary data.</text>
</comment>
<dbReference type="RefSeq" id="WP_130401641.1">
    <property type="nucleotide sequence ID" value="NZ_JBEZZO010000003.1"/>
</dbReference>
<keyword evidence="6" id="KW-1185">Reference proteome</keyword>
<evidence type="ECO:0000256" key="3">
    <source>
        <dbReference type="ARBA" id="ARBA00023163"/>
    </source>
</evidence>
<evidence type="ECO:0000313" key="5">
    <source>
        <dbReference type="EMBL" id="RZT79221.1"/>
    </source>
</evidence>
<reference evidence="5 6" key="1">
    <citation type="submission" date="2019-02" db="EMBL/GenBank/DDBJ databases">
        <title>Sequencing the genomes of 1000 actinobacteria strains.</title>
        <authorList>
            <person name="Klenk H.-P."/>
        </authorList>
    </citation>
    <scope>NUCLEOTIDE SEQUENCE [LARGE SCALE GENOMIC DNA]</scope>
    <source>
        <strain evidence="5 6">DSM 45888</strain>
    </source>
</reference>
<sequence>MSESSFHAGMPPADDIDAEQRRHRLFATADQLRLAGRGMEALHALAAEIANGRGGERHRTHLLGRLAQSVALEQPTIALAGLREALNLRLDAPTRSTLLALIATIAARTGHPDTDALLRDAGTAHAASGDQTSARHLALGRAARSLAHGDLPGAQAVLAVLDPDSWAARADAPSIRAERILVQLGLGGHQDARAATPHVPDRAVSLTGLTALDCLRMVAVGELPEAAALAVTTLSSGAAELSREVRALLVAVIGEVRYRRGEHDDARAILRACLAEERWPDRTMWTFAFCVAVRDPTLSAPAGLLTRVVADVHRSVRPLLPVPHFGPRLVRAAVAAGDTQAARRVTELVELVSTRTPVPLWHALADQSRGLRDGDPDALRSAVDQLRTTAARPALADALLDLANCARVRSAEARDAAYEAAALYARIGAPGDQAIADRRCAALTATPRHRPSMDEPPRIGIDALTPAEERVAEMLAAGATKREAARSLFVSFHTVDSQLRSIYHKLGINNRMQLVRAWERTRR</sequence>
<dbReference type="Pfam" id="PF00196">
    <property type="entry name" value="GerE"/>
    <property type="match status" value="1"/>
</dbReference>
<dbReference type="InterPro" id="IPR016032">
    <property type="entry name" value="Sig_transdc_resp-reg_C-effctor"/>
</dbReference>
<dbReference type="AlphaFoldDB" id="A0A4Q7UG94"/>
<dbReference type="OrthoDB" id="3176919at2"/>